<dbReference type="InterPro" id="IPR016181">
    <property type="entry name" value="Acyl_CoA_acyltransferase"/>
</dbReference>
<evidence type="ECO:0008006" key="3">
    <source>
        <dbReference type="Google" id="ProtNLM"/>
    </source>
</evidence>
<dbReference type="AlphaFoldDB" id="A0A328WPJ2"/>
<organism evidence="1 2">
    <name type="scientific">Flavobacterium lacus</name>
    <dbReference type="NCBI Taxonomy" id="1353778"/>
    <lineage>
        <taxon>Bacteria</taxon>
        <taxon>Pseudomonadati</taxon>
        <taxon>Bacteroidota</taxon>
        <taxon>Flavobacteriia</taxon>
        <taxon>Flavobacteriales</taxon>
        <taxon>Flavobacteriaceae</taxon>
        <taxon>Flavobacterium</taxon>
    </lineage>
</organism>
<dbReference type="Gene3D" id="3.40.630.30">
    <property type="match status" value="1"/>
</dbReference>
<dbReference type="Proteomes" id="UP000249518">
    <property type="component" value="Unassembled WGS sequence"/>
</dbReference>
<dbReference type="RefSeq" id="WP_112086682.1">
    <property type="nucleotide sequence ID" value="NZ_QLSV01000011.1"/>
</dbReference>
<accession>A0A328WPJ2</accession>
<sequence length="157" mass="18255">MIKKIKPYLKVKKIDVLIYYMTPDFVTSFPSLDYQIDKQIIDANKTKYSITVDSICIHKSFLFKKLNILKLIHRKGPTIGDCVTIPKYKGKSIYPYVINYIANEVLKEDNEVFIIVNSDNLSSIRGIEKAGFKLYTKIQAKRILLFYYNVSLTKQVD</sequence>
<protein>
    <recommendedName>
        <fullName evidence="3">N-acetyltransferase domain-containing protein</fullName>
    </recommendedName>
</protein>
<gene>
    <name evidence="1" type="ORF">B0I10_111105</name>
</gene>
<dbReference type="OrthoDB" id="825269at2"/>
<reference evidence="1 2" key="1">
    <citation type="submission" date="2018-06" db="EMBL/GenBank/DDBJ databases">
        <title>Genomic Encyclopedia of Type Strains, Phase III (KMG-III): the genomes of soil and plant-associated and newly described type strains.</title>
        <authorList>
            <person name="Whitman W."/>
        </authorList>
    </citation>
    <scope>NUCLEOTIDE SEQUENCE [LARGE SCALE GENOMIC DNA]</scope>
    <source>
        <strain evidence="1 2">CGMCC 1.12504</strain>
    </source>
</reference>
<dbReference type="EMBL" id="QLSV01000011">
    <property type="protein sequence ID" value="RAR47195.1"/>
    <property type="molecule type" value="Genomic_DNA"/>
</dbReference>
<evidence type="ECO:0000313" key="1">
    <source>
        <dbReference type="EMBL" id="RAR47195.1"/>
    </source>
</evidence>
<dbReference type="SUPFAM" id="SSF55729">
    <property type="entry name" value="Acyl-CoA N-acyltransferases (Nat)"/>
    <property type="match status" value="1"/>
</dbReference>
<name>A0A328WPJ2_9FLAO</name>
<proteinExistence type="predicted"/>
<keyword evidence="2" id="KW-1185">Reference proteome</keyword>
<comment type="caution">
    <text evidence="1">The sequence shown here is derived from an EMBL/GenBank/DDBJ whole genome shotgun (WGS) entry which is preliminary data.</text>
</comment>
<evidence type="ECO:0000313" key="2">
    <source>
        <dbReference type="Proteomes" id="UP000249518"/>
    </source>
</evidence>